<reference evidence="2 3" key="1">
    <citation type="journal article" date="2014" name="J. Microbiol.">
        <title>Diaminobutyricibacter tongyongensis gen. nov., sp. nov. and Homoserinibacter gongjuensis gen. nov., sp. nov. belong to the family Microbacteriaceae.</title>
        <authorList>
            <person name="Kim S.J."/>
            <person name="Ahn J.H."/>
            <person name="Weon H.Y."/>
            <person name="Hamada M."/>
            <person name="Suzuki K."/>
            <person name="Kwon S.W."/>
        </authorList>
    </citation>
    <scope>NUCLEOTIDE SEQUENCE [LARGE SCALE GENOMIC DNA]</scope>
    <source>
        <strain evidence="2 3">NBRC 108724</strain>
    </source>
</reference>
<comment type="caution">
    <text evidence="2">The sequence shown here is derived from an EMBL/GenBank/DDBJ whole genome shotgun (WGS) entry which is preliminary data.</text>
</comment>
<feature type="domain" description="HTH cro/C1-type" evidence="1">
    <location>
        <begin position="49"/>
        <end position="91"/>
    </location>
</feature>
<keyword evidence="3" id="KW-1185">Reference proteome</keyword>
<dbReference type="PROSITE" id="PS50943">
    <property type="entry name" value="HTH_CROC1"/>
    <property type="match status" value="1"/>
</dbReference>
<evidence type="ECO:0000313" key="3">
    <source>
        <dbReference type="Proteomes" id="UP000474967"/>
    </source>
</evidence>
<dbReference type="Gene3D" id="1.10.260.40">
    <property type="entry name" value="lambda repressor-like DNA-binding domains"/>
    <property type="match status" value="1"/>
</dbReference>
<evidence type="ECO:0000259" key="1">
    <source>
        <dbReference type="PROSITE" id="PS50943"/>
    </source>
</evidence>
<dbReference type="InterPro" id="IPR010982">
    <property type="entry name" value="Lambda_DNA-bd_dom_sf"/>
</dbReference>
<organism evidence="2 3">
    <name type="scientific">Leifsonia tongyongensis</name>
    <dbReference type="NCBI Taxonomy" id="1268043"/>
    <lineage>
        <taxon>Bacteria</taxon>
        <taxon>Bacillati</taxon>
        <taxon>Actinomycetota</taxon>
        <taxon>Actinomycetes</taxon>
        <taxon>Micrococcales</taxon>
        <taxon>Microbacteriaceae</taxon>
        <taxon>Leifsonia</taxon>
    </lineage>
</organism>
<dbReference type="Pfam" id="PF01381">
    <property type="entry name" value="HTH_3"/>
    <property type="match status" value="1"/>
</dbReference>
<evidence type="ECO:0000313" key="2">
    <source>
        <dbReference type="EMBL" id="NEN07608.1"/>
    </source>
</evidence>
<dbReference type="Proteomes" id="UP000474967">
    <property type="component" value="Unassembled WGS sequence"/>
</dbReference>
<dbReference type="GO" id="GO:0003677">
    <property type="term" value="F:DNA binding"/>
    <property type="evidence" value="ECO:0007669"/>
    <property type="project" value="InterPro"/>
</dbReference>
<dbReference type="AlphaFoldDB" id="A0A6L9Y2U5"/>
<dbReference type="CDD" id="cd00093">
    <property type="entry name" value="HTH_XRE"/>
    <property type="match status" value="1"/>
</dbReference>
<dbReference type="RefSeq" id="WP_163291074.1">
    <property type="nucleotide sequence ID" value="NZ_JAAGWY010000004.1"/>
</dbReference>
<dbReference type="SUPFAM" id="SSF47413">
    <property type="entry name" value="lambda repressor-like DNA-binding domains"/>
    <property type="match status" value="1"/>
</dbReference>
<proteinExistence type="predicted"/>
<sequence>MMPTAPTLLRQATVTPGAGAQNYAPAPSVRSIACENIRVACIWHDVRRKDLATMLGVSYDYAGRIINGKANLTVEHLYHVSNALKVPLERFLVEHDEHGWGWIYER</sequence>
<accession>A0A6L9Y2U5</accession>
<dbReference type="EMBL" id="JAAGWY010000004">
    <property type="protein sequence ID" value="NEN07608.1"/>
    <property type="molecule type" value="Genomic_DNA"/>
</dbReference>
<gene>
    <name evidence="2" type="ORF">G3T36_17260</name>
</gene>
<dbReference type="InterPro" id="IPR001387">
    <property type="entry name" value="Cro/C1-type_HTH"/>
</dbReference>
<name>A0A6L9Y2U5_9MICO</name>
<protein>
    <submittedName>
        <fullName evidence="2">Helix-turn-helix transcriptional regulator</fullName>
    </submittedName>
</protein>
<dbReference type="SMART" id="SM00530">
    <property type="entry name" value="HTH_XRE"/>
    <property type="match status" value="1"/>
</dbReference>